<evidence type="ECO:0000313" key="4">
    <source>
        <dbReference type="WBParaSite" id="ACRNAN_scaffold4769.g8505.t1"/>
    </source>
</evidence>
<evidence type="ECO:0000313" key="3">
    <source>
        <dbReference type="Proteomes" id="UP000887540"/>
    </source>
</evidence>
<sequence>MMLELLIVKNIDIPYSQSFYAMPDDTILDTKEKIIKMLSKTEQVHQITLSYKGNILEDSQMLVTNYGIKDGAQIVAEVKVSLKSVKNSPTLVEIIKNGLPEEIINQSVNSPSTCSEVSETAKLKEATKVLRNLVYPTTVQNGDKIDAEILTSLRQNEAKSSGSINEIIQEYTSVLYENQELLQKSQSQQEFIDWMREKYDSLLGDRHQLLNLLKKSEKVLSQQEEEKRIIEKENALLVKEIENLKVSYGHQGIYKNRLDEDKNVKNLKRELDNLRFSMANFICLGCKIKPRQTIFLPCCHMVYCQECVSKTEKCRICNVDAIGKVPFYTEVKGTID</sequence>
<feature type="coiled-coil region" evidence="1">
    <location>
        <begin position="206"/>
        <end position="240"/>
    </location>
</feature>
<dbReference type="InterPro" id="IPR029071">
    <property type="entry name" value="Ubiquitin-like_domsf"/>
</dbReference>
<protein>
    <submittedName>
        <fullName evidence="4">Ubiquitin-like domain-containing protein</fullName>
    </submittedName>
</protein>
<keyword evidence="3" id="KW-1185">Reference proteome</keyword>
<dbReference type="Gene3D" id="3.10.20.90">
    <property type="entry name" value="Phosphatidylinositol 3-kinase Catalytic Subunit, Chain A, domain 1"/>
    <property type="match status" value="1"/>
</dbReference>
<proteinExistence type="predicted"/>
<reference evidence="4" key="1">
    <citation type="submission" date="2022-11" db="UniProtKB">
        <authorList>
            <consortium name="WormBaseParasite"/>
        </authorList>
    </citation>
    <scope>IDENTIFICATION</scope>
</reference>
<dbReference type="Gene3D" id="3.30.40.10">
    <property type="entry name" value="Zinc/RING finger domain, C3HC4 (zinc finger)"/>
    <property type="match status" value="1"/>
</dbReference>
<keyword evidence="1" id="KW-0175">Coiled coil</keyword>
<evidence type="ECO:0000259" key="2">
    <source>
        <dbReference type="PROSITE" id="PS50053"/>
    </source>
</evidence>
<evidence type="ECO:0000256" key="1">
    <source>
        <dbReference type="SAM" id="Coils"/>
    </source>
</evidence>
<dbReference type="AlphaFoldDB" id="A0A914E113"/>
<dbReference type="Pfam" id="PF13920">
    <property type="entry name" value="zf-C3HC4_3"/>
    <property type="match status" value="1"/>
</dbReference>
<accession>A0A914E113</accession>
<dbReference type="SUPFAM" id="SSF54236">
    <property type="entry name" value="Ubiquitin-like"/>
    <property type="match status" value="1"/>
</dbReference>
<dbReference type="InterPro" id="IPR000626">
    <property type="entry name" value="Ubiquitin-like_dom"/>
</dbReference>
<dbReference type="Proteomes" id="UP000887540">
    <property type="component" value="Unplaced"/>
</dbReference>
<dbReference type="CDD" id="cd17039">
    <property type="entry name" value="Ubl_ubiquitin_like"/>
    <property type="match status" value="1"/>
</dbReference>
<dbReference type="PROSITE" id="PS50053">
    <property type="entry name" value="UBIQUITIN_2"/>
    <property type="match status" value="1"/>
</dbReference>
<organism evidence="3 4">
    <name type="scientific">Acrobeloides nanus</name>
    <dbReference type="NCBI Taxonomy" id="290746"/>
    <lineage>
        <taxon>Eukaryota</taxon>
        <taxon>Metazoa</taxon>
        <taxon>Ecdysozoa</taxon>
        <taxon>Nematoda</taxon>
        <taxon>Chromadorea</taxon>
        <taxon>Rhabditida</taxon>
        <taxon>Tylenchina</taxon>
        <taxon>Cephalobomorpha</taxon>
        <taxon>Cephaloboidea</taxon>
        <taxon>Cephalobidae</taxon>
        <taxon>Acrobeloides</taxon>
    </lineage>
</organism>
<name>A0A914E113_9BILA</name>
<dbReference type="WBParaSite" id="ACRNAN_scaffold4769.g8505.t1">
    <property type="protein sequence ID" value="ACRNAN_scaffold4769.g8505.t1"/>
    <property type="gene ID" value="ACRNAN_scaffold4769.g8505"/>
</dbReference>
<dbReference type="Pfam" id="PF00240">
    <property type="entry name" value="ubiquitin"/>
    <property type="match status" value="1"/>
</dbReference>
<dbReference type="InterPro" id="IPR013083">
    <property type="entry name" value="Znf_RING/FYVE/PHD"/>
</dbReference>
<feature type="domain" description="Ubiquitin-like" evidence="2">
    <location>
        <begin position="6"/>
        <end position="79"/>
    </location>
</feature>